<evidence type="ECO:0000256" key="2">
    <source>
        <dbReference type="ARBA" id="ARBA00010663"/>
    </source>
</evidence>
<dbReference type="SUPFAM" id="SSF81321">
    <property type="entry name" value="Family A G protein-coupled receptor-like"/>
    <property type="match status" value="1"/>
</dbReference>
<feature type="non-terminal residue" evidence="13">
    <location>
        <position position="1"/>
    </location>
</feature>
<dbReference type="Pfam" id="PF00001">
    <property type="entry name" value="7tm_1"/>
    <property type="match status" value="1"/>
</dbReference>
<evidence type="ECO:0000313" key="14">
    <source>
        <dbReference type="Proteomes" id="UP001177023"/>
    </source>
</evidence>
<feature type="transmembrane region" description="Helical" evidence="11">
    <location>
        <begin position="87"/>
        <end position="108"/>
    </location>
</feature>
<comment type="caution">
    <text evidence="13">The sequence shown here is derived from an EMBL/GenBank/DDBJ whole genome shotgun (WGS) entry which is preliminary data.</text>
</comment>
<dbReference type="SMART" id="SM01381">
    <property type="entry name" value="7TM_GPCR_Srsx"/>
    <property type="match status" value="1"/>
</dbReference>
<dbReference type="InterPro" id="IPR017452">
    <property type="entry name" value="GPCR_Rhodpsn_7TM"/>
</dbReference>
<keyword evidence="8 9" id="KW-0807">Transducer</keyword>
<protein>
    <recommendedName>
        <fullName evidence="12">G-protein coupled receptors family 1 profile domain-containing protein</fullName>
    </recommendedName>
</protein>
<evidence type="ECO:0000256" key="10">
    <source>
        <dbReference type="SAM" id="MobiDB-lite"/>
    </source>
</evidence>
<feature type="transmembrane region" description="Helical" evidence="11">
    <location>
        <begin position="326"/>
        <end position="348"/>
    </location>
</feature>
<evidence type="ECO:0000256" key="11">
    <source>
        <dbReference type="SAM" id="Phobius"/>
    </source>
</evidence>
<dbReference type="Gene3D" id="1.20.1070.10">
    <property type="entry name" value="Rhodopsin 7-helix transmembrane proteins"/>
    <property type="match status" value="1"/>
</dbReference>
<keyword evidence="4 11" id="KW-1133">Transmembrane helix</keyword>
<dbReference type="PRINTS" id="PR00237">
    <property type="entry name" value="GPCRRHODOPSN"/>
</dbReference>
<evidence type="ECO:0000256" key="9">
    <source>
        <dbReference type="RuleBase" id="RU000688"/>
    </source>
</evidence>
<evidence type="ECO:0000256" key="8">
    <source>
        <dbReference type="ARBA" id="ARBA00023224"/>
    </source>
</evidence>
<organism evidence="13 14">
    <name type="scientific">Mesorhabditis spiculigera</name>
    <dbReference type="NCBI Taxonomy" id="96644"/>
    <lineage>
        <taxon>Eukaryota</taxon>
        <taxon>Metazoa</taxon>
        <taxon>Ecdysozoa</taxon>
        <taxon>Nematoda</taxon>
        <taxon>Chromadorea</taxon>
        <taxon>Rhabditida</taxon>
        <taxon>Rhabditina</taxon>
        <taxon>Rhabditomorpha</taxon>
        <taxon>Rhabditoidea</taxon>
        <taxon>Rhabditidae</taxon>
        <taxon>Mesorhabditinae</taxon>
        <taxon>Mesorhabditis</taxon>
    </lineage>
</organism>
<name>A0AA36DD45_9BILA</name>
<accession>A0AA36DD45</accession>
<dbReference type="EMBL" id="CATQJA010002665">
    <property type="protein sequence ID" value="CAJ0584038.1"/>
    <property type="molecule type" value="Genomic_DNA"/>
</dbReference>
<dbReference type="InterPro" id="IPR000276">
    <property type="entry name" value="GPCR_Rhodpsn"/>
</dbReference>
<evidence type="ECO:0000259" key="12">
    <source>
        <dbReference type="PROSITE" id="PS50262"/>
    </source>
</evidence>
<evidence type="ECO:0000256" key="4">
    <source>
        <dbReference type="ARBA" id="ARBA00022989"/>
    </source>
</evidence>
<proteinExistence type="inferred from homology"/>
<keyword evidence="6 11" id="KW-0472">Membrane</keyword>
<dbReference type="PRINTS" id="PR01012">
    <property type="entry name" value="NRPEPTIDEYR"/>
</dbReference>
<keyword evidence="3 9" id="KW-0812">Transmembrane</keyword>
<gene>
    <name evidence="13" type="ORF">MSPICULIGERA_LOCUS22106</name>
</gene>
<comment type="subcellular location">
    <subcellularLocation>
        <location evidence="1">Membrane</location>
        <topology evidence="1">Multi-pass membrane protein</topology>
    </subcellularLocation>
</comment>
<dbReference type="AlphaFoldDB" id="A0AA36DD45"/>
<evidence type="ECO:0000313" key="13">
    <source>
        <dbReference type="EMBL" id="CAJ0584038.1"/>
    </source>
</evidence>
<dbReference type="GO" id="GO:0016020">
    <property type="term" value="C:membrane"/>
    <property type="evidence" value="ECO:0007669"/>
    <property type="project" value="UniProtKB-SubCell"/>
</dbReference>
<comment type="similarity">
    <text evidence="2 9">Belongs to the G-protein coupled receptor 1 family.</text>
</comment>
<feature type="transmembrane region" description="Helical" evidence="11">
    <location>
        <begin position="128"/>
        <end position="147"/>
    </location>
</feature>
<feature type="domain" description="G-protein coupled receptors family 1 profile" evidence="12">
    <location>
        <begin position="67"/>
        <end position="386"/>
    </location>
</feature>
<feature type="transmembrane region" description="Helical" evidence="11">
    <location>
        <begin position="50"/>
        <end position="75"/>
    </location>
</feature>
<feature type="compositionally biased region" description="Basic and acidic residues" evidence="10">
    <location>
        <begin position="284"/>
        <end position="294"/>
    </location>
</feature>
<evidence type="ECO:0000256" key="5">
    <source>
        <dbReference type="ARBA" id="ARBA00023040"/>
    </source>
</evidence>
<sequence>MDLSDLEQFCPRSIGPDDPYYNTTPFNHACLTNFLNELQGSLRRYSPWEAIAYTSVYVIISVLAVIGNGLVILAICRKKSMRTNRNVLILNLAISNLILALTNIPLLWLPSMDFEFPYSSLFCKVANALPGSNIYCSTLTISVMAIDRYYSVKRLSLMSTSRKQWIKAILLSALIWVFALILSLPLLLAYDISMLLVIQDVPVITDNGTEAIQSYGWRQCQITSGTNSDSVQALMSVMQAAFLYVIPLIVLSIFNVKLTRFLKHNANQMSRNRLNRSRDLLQAESERSCGDRSPECLTPTSKKLPKPRPGTAERASEKRRSRTTGLLVAMAGSYAILWLPFTVVTMLIDLGILHGSSNEQTDLIENIDQSCKVLSMLSICVNPFLYGFLNTNFRQEFTEIYYNWLRCMPRPPARYTSGVAMEYSSVAYPNRMKRSVQAHRNTVLKCYSMSPNLPHGHVKNPSLRQSLILESQRMFNSLRHSFRSMRSSFRAEQAIGSRDRRHSKSPIDRSIEKNLRPVQFLTPTRSTRITTIEISDAPKEDL</sequence>
<dbReference type="GO" id="GO:0004983">
    <property type="term" value="F:neuropeptide Y receptor activity"/>
    <property type="evidence" value="ECO:0007669"/>
    <property type="project" value="InterPro"/>
</dbReference>
<dbReference type="PANTHER" id="PTHR24235:SF3">
    <property type="entry name" value="G-PROTEIN COUPLED RECEPTOR NPR-8-RELATED"/>
    <property type="match status" value="1"/>
</dbReference>
<keyword evidence="7 9" id="KW-0675">Receptor</keyword>
<evidence type="ECO:0000256" key="7">
    <source>
        <dbReference type="ARBA" id="ARBA00023170"/>
    </source>
</evidence>
<dbReference type="Proteomes" id="UP001177023">
    <property type="component" value="Unassembled WGS sequence"/>
</dbReference>
<dbReference type="PROSITE" id="PS50262">
    <property type="entry name" value="G_PROTEIN_RECEP_F1_2"/>
    <property type="match status" value="1"/>
</dbReference>
<dbReference type="PROSITE" id="PS00237">
    <property type="entry name" value="G_PROTEIN_RECEP_F1_1"/>
    <property type="match status" value="1"/>
</dbReference>
<dbReference type="PANTHER" id="PTHR24235">
    <property type="entry name" value="NEUROPEPTIDE Y RECEPTOR"/>
    <property type="match status" value="1"/>
</dbReference>
<keyword evidence="14" id="KW-1185">Reference proteome</keyword>
<evidence type="ECO:0000256" key="1">
    <source>
        <dbReference type="ARBA" id="ARBA00004141"/>
    </source>
</evidence>
<feature type="transmembrane region" description="Helical" evidence="11">
    <location>
        <begin position="168"/>
        <end position="190"/>
    </location>
</feature>
<feature type="region of interest" description="Disordered" evidence="10">
    <location>
        <begin position="284"/>
        <end position="319"/>
    </location>
</feature>
<evidence type="ECO:0000256" key="6">
    <source>
        <dbReference type="ARBA" id="ARBA00023136"/>
    </source>
</evidence>
<evidence type="ECO:0000256" key="3">
    <source>
        <dbReference type="ARBA" id="ARBA00022692"/>
    </source>
</evidence>
<reference evidence="13" key="1">
    <citation type="submission" date="2023-06" db="EMBL/GenBank/DDBJ databases">
        <authorList>
            <person name="Delattre M."/>
        </authorList>
    </citation>
    <scope>NUCLEOTIDE SEQUENCE</scope>
    <source>
        <strain evidence="13">AF72</strain>
    </source>
</reference>
<feature type="transmembrane region" description="Helical" evidence="11">
    <location>
        <begin position="233"/>
        <end position="254"/>
    </location>
</feature>
<keyword evidence="5 9" id="KW-0297">G-protein coupled receptor</keyword>
<dbReference type="InterPro" id="IPR000611">
    <property type="entry name" value="NPY_rcpt"/>
</dbReference>